<evidence type="ECO:0000313" key="3">
    <source>
        <dbReference type="EMBL" id="NDV00913.1"/>
    </source>
</evidence>
<proteinExistence type="predicted"/>
<evidence type="ECO:0000256" key="2">
    <source>
        <dbReference type="SAM" id="SignalP"/>
    </source>
</evidence>
<feature type="chain" id="PRO_5025474195" description="DUF2946 family protein" evidence="2">
    <location>
        <begin position="24"/>
        <end position="123"/>
    </location>
</feature>
<dbReference type="Proteomes" id="UP000474757">
    <property type="component" value="Unassembled WGS sequence"/>
</dbReference>
<dbReference type="RefSeq" id="WP_163891897.1">
    <property type="nucleotide sequence ID" value="NZ_JAAFYS010000002.1"/>
</dbReference>
<protein>
    <recommendedName>
        <fullName evidence="5">DUF2946 family protein</fullName>
    </recommendedName>
</protein>
<accession>A0A6B2JHX9</accession>
<gene>
    <name evidence="3" type="ORF">GZA08_08015</name>
</gene>
<evidence type="ECO:0000313" key="4">
    <source>
        <dbReference type="Proteomes" id="UP000474757"/>
    </source>
</evidence>
<feature type="compositionally biased region" description="Low complexity" evidence="1">
    <location>
        <begin position="100"/>
        <end position="110"/>
    </location>
</feature>
<evidence type="ECO:0008006" key="5">
    <source>
        <dbReference type="Google" id="ProtNLM"/>
    </source>
</evidence>
<organism evidence="3 4">
    <name type="scientific">Pseudoroseicyclus tamaricis</name>
    <dbReference type="NCBI Taxonomy" id="2705421"/>
    <lineage>
        <taxon>Bacteria</taxon>
        <taxon>Pseudomonadati</taxon>
        <taxon>Pseudomonadota</taxon>
        <taxon>Alphaproteobacteria</taxon>
        <taxon>Rhodobacterales</taxon>
        <taxon>Paracoccaceae</taxon>
        <taxon>Pseudoroseicyclus</taxon>
    </lineage>
</organism>
<evidence type="ECO:0000256" key="1">
    <source>
        <dbReference type="SAM" id="MobiDB-lite"/>
    </source>
</evidence>
<name>A0A6B2JHX9_9RHOB</name>
<dbReference type="AlphaFoldDB" id="A0A6B2JHX9"/>
<feature type="region of interest" description="Disordered" evidence="1">
    <location>
        <begin position="98"/>
        <end position="123"/>
    </location>
</feature>
<keyword evidence="4" id="KW-1185">Reference proteome</keyword>
<feature type="signal peptide" evidence="2">
    <location>
        <begin position="1"/>
        <end position="23"/>
    </location>
</feature>
<sequence>MRSLVRLLMALCLALLLPAAVMAAAQAGHGPTRHACCEGASLMPHHADAATKGSLAAAESQGEPAWEHLHLSCDLHACNGIDVSRLVAERPLRLTRTVYAPASPAVSPPARAERPLRPPTHLS</sequence>
<dbReference type="EMBL" id="JAAGAB010000002">
    <property type="protein sequence ID" value="NDV00913.1"/>
    <property type="molecule type" value="Genomic_DNA"/>
</dbReference>
<comment type="caution">
    <text evidence="3">The sequence shown here is derived from an EMBL/GenBank/DDBJ whole genome shotgun (WGS) entry which is preliminary data.</text>
</comment>
<keyword evidence="2" id="KW-0732">Signal</keyword>
<reference evidence="3 4" key="1">
    <citation type="submission" date="2020-02" db="EMBL/GenBank/DDBJ databases">
        <title>Pseudoroseicyclus tamarix, sp. nov., isolated from offshore sediment of a Tamarix chinensis forest.</title>
        <authorList>
            <person name="Gai Y."/>
        </authorList>
    </citation>
    <scope>NUCLEOTIDE SEQUENCE [LARGE SCALE GENOMIC DNA]</scope>
    <source>
        <strain evidence="3 4">CLL3-39</strain>
    </source>
</reference>